<sequence>MSRQPLTMRAALLSGAFCVAVLVNGSPAFAQEDNFTEQLLTNLGLVAAPPPDIDYRERAPLVVPPTGETLPPPRAADAITQNPNWPKDDDVKKRADAQKVASKPTSFNDRDATRALTPAQIATGTNPNANNITTKPGLVAENNAQRQDWLKPTGGLGFLGWGSKKEEKPIAFAGEPERQTLTDPPVGYQTPASSAAYGTVAERPEESVWQLPDWFDRSQKNNTRN</sequence>
<dbReference type="Proteomes" id="UP000533469">
    <property type="component" value="Unassembled WGS sequence"/>
</dbReference>
<dbReference type="EMBL" id="JACICD010000002">
    <property type="protein sequence ID" value="MBB3770691.1"/>
    <property type="molecule type" value="Genomic_DNA"/>
</dbReference>
<protein>
    <recommendedName>
        <fullName evidence="5">DUF3035 domain-containing protein</fullName>
    </recommendedName>
</protein>
<evidence type="ECO:0000313" key="4">
    <source>
        <dbReference type="Proteomes" id="UP000533469"/>
    </source>
</evidence>
<gene>
    <name evidence="3" type="ORF">FHS55_001286</name>
</gene>
<feature type="region of interest" description="Disordered" evidence="1">
    <location>
        <begin position="174"/>
        <end position="225"/>
    </location>
</feature>
<feature type="region of interest" description="Disordered" evidence="1">
    <location>
        <begin position="65"/>
        <end position="90"/>
    </location>
</feature>
<accession>A0A839Z6R5</accession>
<dbReference type="AlphaFoldDB" id="A0A839Z6R5"/>
<keyword evidence="4" id="KW-1185">Reference proteome</keyword>
<organism evidence="3 4">
    <name type="scientific">Ancylobacter tetraedralis</name>
    <dbReference type="NCBI Taxonomy" id="217068"/>
    <lineage>
        <taxon>Bacteria</taxon>
        <taxon>Pseudomonadati</taxon>
        <taxon>Pseudomonadota</taxon>
        <taxon>Alphaproteobacteria</taxon>
        <taxon>Hyphomicrobiales</taxon>
        <taxon>Xanthobacteraceae</taxon>
        <taxon>Ancylobacter</taxon>
    </lineage>
</organism>
<feature type="signal peptide" evidence="2">
    <location>
        <begin position="1"/>
        <end position="30"/>
    </location>
</feature>
<keyword evidence="2" id="KW-0732">Signal</keyword>
<reference evidence="3 4" key="1">
    <citation type="submission" date="2020-08" db="EMBL/GenBank/DDBJ databases">
        <title>Genomic Encyclopedia of Type Strains, Phase IV (KMG-IV): sequencing the most valuable type-strain genomes for metagenomic binning, comparative biology and taxonomic classification.</title>
        <authorList>
            <person name="Goeker M."/>
        </authorList>
    </citation>
    <scope>NUCLEOTIDE SEQUENCE [LARGE SCALE GENOMIC DNA]</scope>
    <source>
        <strain evidence="3 4">DSM 5895</strain>
    </source>
</reference>
<evidence type="ECO:0000256" key="1">
    <source>
        <dbReference type="SAM" id="MobiDB-lite"/>
    </source>
</evidence>
<evidence type="ECO:0008006" key="5">
    <source>
        <dbReference type="Google" id="ProtNLM"/>
    </source>
</evidence>
<evidence type="ECO:0000313" key="3">
    <source>
        <dbReference type="EMBL" id="MBB3770691.1"/>
    </source>
</evidence>
<evidence type="ECO:0000256" key="2">
    <source>
        <dbReference type="SAM" id="SignalP"/>
    </source>
</evidence>
<name>A0A839Z6R5_9HYPH</name>
<dbReference type="RefSeq" id="WP_183188870.1">
    <property type="nucleotide sequence ID" value="NZ_JACICD010000002.1"/>
</dbReference>
<proteinExistence type="predicted"/>
<comment type="caution">
    <text evidence="3">The sequence shown here is derived from an EMBL/GenBank/DDBJ whole genome shotgun (WGS) entry which is preliminary data.</text>
</comment>
<feature type="chain" id="PRO_5032612691" description="DUF3035 domain-containing protein" evidence="2">
    <location>
        <begin position="31"/>
        <end position="225"/>
    </location>
</feature>